<evidence type="ECO:0000256" key="1">
    <source>
        <dbReference type="ARBA" id="ARBA00022801"/>
    </source>
</evidence>
<keyword evidence="1 4" id="KW-0378">Hydrolase</keyword>
<evidence type="ECO:0000256" key="2">
    <source>
        <dbReference type="ARBA" id="ARBA00047778"/>
    </source>
</evidence>
<feature type="compositionally biased region" description="Polar residues" evidence="3">
    <location>
        <begin position="133"/>
        <end position="143"/>
    </location>
</feature>
<dbReference type="Gene3D" id="2.10.150.10">
    <property type="entry name" value="Urease, beta subunit"/>
    <property type="match status" value="1"/>
</dbReference>
<sequence>MLGSPKYHHHEDDIEINANRAKVKLRVSNTGDRAVQIGSHFHFFEANRALLFEREKAYGMHLDIPAGTGVRIEPGDTREVTLAAYGGGRRLYGFNNLVDGGLDSRQKRLDALRRLAECEFKDGTPAAPAPSGKKTTAPSGKKTTQGRKG</sequence>
<dbReference type="Proteomes" id="UP001316384">
    <property type="component" value="Chromosome"/>
</dbReference>
<organism evidence="4 5">
    <name type="scientific">Cellulomonas xiejunii</name>
    <dbReference type="NCBI Taxonomy" id="2968083"/>
    <lineage>
        <taxon>Bacteria</taxon>
        <taxon>Bacillati</taxon>
        <taxon>Actinomycetota</taxon>
        <taxon>Actinomycetes</taxon>
        <taxon>Micrococcales</taxon>
        <taxon>Cellulomonadaceae</taxon>
        <taxon>Cellulomonas</taxon>
    </lineage>
</organism>
<evidence type="ECO:0000313" key="5">
    <source>
        <dbReference type="Proteomes" id="UP001316384"/>
    </source>
</evidence>
<dbReference type="NCBIfam" id="NF009682">
    <property type="entry name" value="PRK13203.1"/>
    <property type="match status" value="1"/>
</dbReference>
<feature type="region of interest" description="Disordered" evidence="3">
    <location>
        <begin position="120"/>
        <end position="149"/>
    </location>
</feature>
<comment type="catalytic activity">
    <reaction evidence="2">
        <text>urea + 2 H2O + H(+) = hydrogencarbonate + 2 NH4(+)</text>
        <dbReference type="Rhea" id="RHEA:20557"/>
        <dbReference type="ChEBI" id="CHEBI:15377"/>
        <dbReference type="ChEBI" id="CHEBI:15378"/>
        <dbReference type="ChEBI" id="CHEBI:16199"/>
        <dbReference type="ChEBI" id="CHEBI:17544"/>
        <dbReference type="ChEBI" id="CHEBI:28938"/>
        <dbReference type="EC" id="3.5.1.5"/>
    </reaction>
</comment>
<dbReference type="RefSeq" id="WP_227578599.1">
    <property type="nucleotide sequence ID" value="NZ_CP101987.1"/>
</dbReference>
<dbReference type="EMBL" id="CP101987">
    <property type="protein sequence ID" value="UUI73488.1"/>
    <property type="molecule type" value="Genomic_DNA"/>
</dbReference>
<gene>
    <name evidence="4" type="ORF">NP048_08695</name>
</gene>
<reference evidence="4 5" key="1">
    <citation type="submission" date="2022-07" db="EMBL/GenBank/DDBJ databases">
        <title>Novel species in genus cellulomonas.</title>
        <authorList>
            <person name="Ye L."/>
        </authorList>
    </citation>
    <scope>NUCLEOTIDE SEQUENCE [LARGE SCALE GENOMIC DNA]</scope>
    <source>
        <strain evidence="5">zg-B89</strain>
    </source>
</reference>
<dbReference type="SUPFAM" id="SSF51278">
    <property type="entry name" value="Urease, beta-subunit"/>
    <property type="match status" value="1"/>
</dbReference>
<accession>A0ABY5KUU9</accession>
<dbReference type="CDD" id="cd00407">
    <property type="entry name" value="Urease_beta"/>
    <property type="match status" value="1"/>
</dbReference>
<keyword evidence="5" id="KW-1185">Reference proteome</keyword>
<dbReference type="InterPro" id="IPR036461">
    <property type="entry name" value="Urease_betasu_sf"/>
</dbReference>
<evidence type="ECO:0000313" key="4">
    <source>
        <dbReference type="EMBL" id="UUI73488.1"/>
    </source>
</evidence>
<dbReference type="Pfam" id="PF00699">
    <property type="entry name" value="Urease_beta"/>
    <property type="match status" value="1"/>
</dbReference>
<dbReference type="InterPro" id="IPR002019">
    <property type="entry name" value="Urease_beta-like"/>
</dbReference>
<dbReference type="NCBIfam" id="TIGR00192">
    <property type="entry name" value="urease_beta"/>
    <property type="match status" value="1"/>
</dbReference>
<protein>
    <submittedName>
        <fullName evidence="4">Urease subunit beta</fullName>
        <ecNumber evidence="4">3.5.1.5</ecNumber>
    </submittedName>
</protein>
<evidence type="ECO:0000256" key="3">
    <source>
        <dbReference type="SAM" id="MobiDB-lite"/>
    </source>
</evidence>
<dbReference type="EC" id="3.5.1.5" evidence="4"/>
<dbReference type="PANTHER" id="PTHR33569:SF1">
    <property type="entry name" value="UREASE"/>
    <property type="match status" value="1"/>
</dbReference>
<name>A0ABY5KUU9_9CELL</name>
<dbReference type="GO" id="GO:0009039">
    <property type="term" value="F:urease activity"/>
    <property type="evidence" value="ECO:0007669"/>
    <property type="project" value="UniProtKB-EC"/>
</dbReference>
<dbReference type="InterPro" id="IPR050069">
    <property type="entry name" value="Urease_subunit"/>
</dbReference>
<proteinExistence type="predicted"/>
<dbReference type="PANTHER" id="PTHR33569">
    <property type="entry name" value="UREASE"/>
    <property type="match status" value="1"/>
</dbReference>